<keyword evidence="2" id="KW-1185">Reference proteome</keyword>
<reference evidence="1 2" key="1">
    <citation type="journal article" date="2020" name="bioRxiv">
        <title>Whole genome comparisons of ergot fungi reveals the divergence and evolution of species within the genus Claviceps are the result of varying mechanisms driving genome evolution and host range expansion.</title>
        <authorList>
            <person name="Wyka S.A."/>
            <person name="Mondo S.J."/>
            <person name="Liu M."/>
            <person name="Dettman J."/>
            <person name="Nalam V."/>
            <person name="Broders K.D."/>
        </authorList>
    </citation>
    <scope>NUCLEOTIDE SEQUENCE [LARGE SCALE GENOMIC DNA]</scope>
    <source>
        <strain evidence="1 2">CCC 1485</strain>
    </source>
</reference>
<organism evidence="1 2">
    <name type="scientific">Claviceps pazoutovae</name>
    <dbReference type="NCBI Taxonomy" id="1649127"/>
    <lineage>
        <taxon>Eukaryota</taxon>
        <taxon>Fungi</taxon>
        <taxon>Dikarya</taxon>
        <taxon>Ascomycota</taxon>
        <taxon>Pezizomycotina</taxon>
        <taxon>Sordariomycetes</taxon>
        <taxon>Hypocreomycetidae</taxon>
        <taxon>Hypocreales</taxon>
        <taxon>Clavicipitaceae</taxon>
        <taxon>Claviceps</taxon>
    </lineage>
</organism>
<dbReference type="AlphaFoldDB" id="A0A9P7M3T7"/>
<feature type="non-terminal residue" evidence="1">
    <location>
        <position position="77"/>
    </location>
</feature>
<dbReference type="Proteomes" id="UP000706124">
    <property type="component" value="Unassembled WGS sequence"/>
</dbReference>
<dbReference type="EMBL" id="SRPO01000866">
    <property type="protein sequence ID" value="KAG5929048.1"/>
    <property type="molecule type" value="Genomic_DNA"/>
</dbReference>
<accession>A0A9P7M3T7</accession>
<proteinExistence type="predicted"/>
<sequence>MHSQTTPRPRGIVAQWISHLGLREPSWREDISWLKVPSHAQDTSTEAVLTAFAGMEPDMVLDHLQTHRDGLTDEQAD</sequence>
<protein>
    <submittedName>
        <fullName evidence="1">Uncharacterized protein</fullName>
    </submittedName>
</protein>
<name>A0A9P7M3T7_9HYPO</name>
<gene>
    <name evidence="1" type="ORF">E4U60_007537</name>
</gene>
<evidence type="ECO:0000313" key="2">
    <source>
        <dbReference type="Proteomes" id="UP000706124"/>
    </source>
</evidence>
<evidence type="ECO:0000313" key="1">
    <source>
        <dbReference type="EMBL" id="KAG5929048.1"/>
    </source>
</evidence>
<comment type="caution">
    <text evidence="1">The sequence shown here is derived from an EMBL/GenBank/DDBJ whole genome shotgun (WGS) entry which is preliminary data.</text>
</comment>